<keyword evidence="9" id="KW-1185">Reference proteome</keyword>
<dbReference type="PROSITE" id="PS50092">
    <property type="entry name" value="TSP1"/>
    <property type="match status" value="2"/>
</dbReference>
<keyword evidence="6" id="KW-0472">Membrane</keyword>
<evidence type="ECO:0000256" key="2">
    <source>
        <dbReference type="ARBA" id="ARBA00022525"/>
    </source>
</evidence>
<dbReference type="InterPro" id="IPR013098">
    <property type="entry name" value="Ig_I-set"/>
</dbReference>
<keyword evidence="3" id="KW-0732">Signal</keyword>
<dbReference type="SMART" id="SM00209">
    <property type="entry name" value="TSP1"/>
    <property type="match status" value="2"/>
</dbReference>
<dbReference type="EMBL" id="JASDAP010000013">
    <property type="protein sequence ID" value="KAK1892712.1"/>
    <property type="molecule type" value="Genomic_DNA"/>
</dbReference>
<keyword evidence="8" id="KW-0675">Receptor</keyword>
<evidence type="ECO:0000259" key="7">
    <source>
        <dbReference type="PROSITE" id="PS50835"/>
    </source>
</evidence>
<dbReference type="InterPro" id="IPR052065">
    <property type="entry name" value="Compl_asym_regulator"/>
</dbReference>
<dbReference type="PRINTS" id="PR01705">
    <property type="entry name" value="TSP1REPEAT"/>
</dbReference>
<dbReference type="Pfam" id="PF00090">
    <property type="entry name" value="TSP_1"/>
    <property type="match status" value="2"/>
</dbReference>
<dbReference type="Gene3D" id="2.20.100.10">
    <property type="entry name" value="Thrombospondin type-1 (TSP1) repeat"/>
    <property type="match status" value="2"/>
</dbReference>
<keyword evidence="2" id="KW-0964">Secreted</keyword>
<sequence length="374" mass="41100">MWVFAVTNVEWLKNEEIIDPAEDRNFYITIDHNLIIKQARLSDTANYTCVAKNIVAKRRSTTATIIVYVNGGWSTWTEWSVCNSRCGRGFQKRTRSCTNPAPLNGGLPCDGQAIQKLPCTTLCTVDGVWTDWSKWSACGTECTQWRRRECNNPAPKNGGKDCDGLVLLSQNCTDGLCMQSSLFQLSTETKAKSDMGVPSAPSTDDVALYVGIVIAVIMCLVISVIVALFVYRKTHRDFDSDIIDTSALNGGFQSVNIKTARSDTTISCYPNNLAVLLKLFFLIHFSFPSPCPLLSLHFIPPADLLTAPPDLTNAAAMYRGPVYALHDVSDKIPMTNSPLLDPLPNLKIKVYNSSGLVTPQDDLGGDFTSKLSPK</sequence>
<dbReference type="PANTHER" id="PTHR22906">
    <property type="entry name" value="PROPERDIN"/>
    <property type="match status" value="1"/>
</dbReference>
<evidence type="ECO:0000313" key="8">
    <source>
        <dbReference type="EMBL" id="KAK1892712.1"/>
    </source>
</evidence>
<dbReference type="InterPro" id="IPR000884">
    <property type="entry name" value="TSP1_rpt"/>
</dbReference>
<dbReference type="SUPFAM" id="SSF48726">
    <property type="entry name" value="Immunoglobulin"/>
    <property type="match status" value="1"/>
</dbReference>
<dbReference type="Pfam" id="PF07679">
    <property type="entry name" value="I-set"/>
    <property type="match status" value="1"/>
</dbReference>
<reference evidence="8" key="1">
    <citation type="submission" date="2023-04" db="EMBL/GenBank/DDBJ databases">
        <title>Chromosome-level genome of Chaenocephalus aceratus.</title>
        <authorList>
            <person name="Park H."/>
        </authorList>
    </citation>
    <scope>NUCLEOTIDE SEQUENCE</scope>
    <source>
        <strain evidence="8">DE</strain>
        <tissue evidence="8">Muscle</tissue>
    </source>
</reference>
<proteinExistence type="predicted"/>
<keyword evidence="5" id="KW-1015">Disulfide bond</keyword>
<accession>A0AAD9C1D8</accession>
<gene>
    <name evidence="8" type="ORF">KUDE01_007786</name>
</gene>
<evidence type="ECO:0000256" key="1">
    <source>
        <dbReference type="ARBA" id="ARBA00004613"/>
    </source>
</evidence>
<dbReference type="InterPro" id="IPR007110">
    <property type="entry name" value="Ig-like_dom"/>
</dbReference>
<dbReference type="PANTHER" id="PTHR22906:SF43">
    <property type="entry name" value="PROPERDIN"/>
    <property type="match status" value="1"/>
</dbReference>
<keyword evidence="6" id="KW-1133">Transmembrane helix</keyword>
<dbReference type="FunFam" id="2.60.40.10:FF:002125">
    <property type="entry name" value="Netrin receptor UNC5D"/>
    <property type="match status" value="1"/>
</dbReference>
<keyword evidence="6" id="KW-0812">Transmembrane</keyword>
<dbReference type="SUPFAM" id="SSF82895">
    <property type="entry name" value="TSP-1 type 1 repeat"/>
    <property type="match status" value="2"/>
</dbReference>
<dbReference type="Gene3D" id="2.60.40.10">
    <property type="entry name" value="Immunoglobulins"/>
    <property type="match status" value="1"/>
</dbReference>
<evidence type="ECO:0000256" key="4">
    <source>
        <dbReference type="ARBA" id="ARBA00022737"/>
    </source>
</evidence>
<feature type="transmembrane region" description="Helical" evidence="6">
    <location>
        <begin position="206"/>
        <end position="231"/>
    </location>
</feature>
<dbReference type="InterPro" id="IPR036179">
    <property type="entry name" value="Ig-like_dom_sf"/>
</dbReference>
<comment type="subcellular location">
    <subcellularLocation>
        <location evidence="1">Secreted</location>
    </subcellularLocation>
</comment>
<dbReference type="AlphaFoldDB" id="A0AAD9C1D8"/>
<evidence type="ECO:0000256" key="3">
    <source>
        <dbReference type="ARBA" id="ARBA00022729"/>
    </source>
</evidence>
<dbReference type="InterPro" id="IPR013783">
    <property type="entry name" value="Ig-like_fold"/>
</dbReference>
<keyword evidence="4" id="KW-0677">Repeat</keyword>
<feature type="non-terminal residue" evidence="8">
    <location>
        <position position="374"/>
    </location>
</feature>
<dbReference type="PROSITE" id="PS50835">
    <property type="entry name" value="IG_LIKE"/>
    <property type="match status" value="1"/>
</dbReference>
<protein>
    <submittedName>
        <fullName evidence="8">Netrin receptor UNC5C</fullName>
    </submittedName>
</protein>
<evidence type="ECO:0000256" key="6">
    <source>
        <dbReference type="SAM" id="Phobius"/>
    </source>
</evidence>
<evidence type="ECO:0000313" key="9">
    <source>
        <dbReference type="Proteomes" id="UP001228049"/>
    </source>
</evidence>
<dbReference type="InterPro" id="IPR036383">
    <property type="entry name" value="TSP1_rpt_sf"/>
</dbReference>
<dbReference type="FunFam" id="2.20.100.10:FF:000002">
    <property type="entry name" value="Unc-5 netrin receptor C"/>
    <property type="match status" value="1"/>
</dbReference>
<evidence type="ECO:0000256" key="5">
    <source>
        <dbReference type="ARBA" id="ARBA00023157"/>
    </source>
</evidence>
<organism evidence="8 9">
    <name type="scientific">Dissostichus eleginoides</name>
    <name type="common">Patagonian toothfish</name>
    <name type="synonym">Dissostichus amissus</name>
    <dbReference type="NCBI Taxonomy" id="100907"/>
    <lineage>
        <taxon>Eukaryota</taxon>
        <taxon>Metazoa</taxon>
        <taxon>Chordata</taxon>
        <taxon>Craniata</taxon>
        <taxon>Vertebrata</taxon>
        <taxon>Euteleostomi</taxon>
        <taxon>Actinopterygii</taxon>
        <taxon>Neopterygii</taxon>
        <taxon>Teleostei</taxon>
        <taxon>Neoteleostei</taxon>
        <taxon>Acanthomorphata</taxon>
        <taxon>Eupercaria</taxon>
        <taxon>Perciformes</taxon>
        <taxon>Notothenioidei</taxon>
        <taxon>Nototheniidae</taxon>
        <taxon>Dissostichus</taxon>
    </lineage>
</organism>
<comment type="caution">
    <text evidence="8">The sequence shown here is derived from an EMBL/GenBank/DDBJ whole genome shotgun (WGS) entry which is preliminary data.</text>
</comment>
<dbReference type="FunFam" id="2.20.100.10:FF:000008">
    <property type="entry name" value="Unc-5 netrin receptor C"/>
    <property type="match status" value="1"/>
</dbReference>
<dbReference type="Proteomes" id="UP001228049">
    <property type="component" value="Unassembled WGS sequence"/>
</dbReference>
<feature type="domain" description="Ig-like" evidence="7">
    <location>
        <begin position="8"/>
        <end position="66"/>
    </location>
</feature>
<name>A0AAD9C1D8_DISEL</name>